<protein>
    <submittedName>
        <fullName evidence="1">Uncharacterized protein</fullName>
    </submittedName>
</protein>
<keyword evidence="2" id="KW-1185">Reference proteome</keyword>
<evidence type="ECO:0000313" key="1">
    <source>
        <dbReference type="EMBL" id="KAK3697834.1"/>
    </source>
</evidence>
<evidence type="ECO:0000313" key="2">
    <source>
        <dbReference type="Proteomes" id="UP001281147"/>
    </source>
</evidence>
<dbReference type="Proteomes" id="UP001281147">
    <property type="component" value="Unassembled WGS sequence"/>
</dbReference>
<comment type="caution">
    <text evidence="1">The sequence shown here is derived from an EMBL/GenBank/DDBJ whole genome shotgun (WGS) entry which is preliminary data.</text>
</comment>
<reference evidence="1" key="1">
    <citation type="submission" date="2023-07" db="EMBL/GenBank/DDBJ databases">
        <title>Black Yeasts Isolated from many extreme environments.</title>
        <authorList>
            <person name="Coleine C."/>
            <person name="Stajich J.E."/>
            <person name="Selbmann L."/>
        </authorList>
    </citation>
    <scope>NUCLEOTIDE SEQUENCE</scope>
    <source>
        <strain evidence="1">CCFEE 5714</strain>
    </source>
</reference>
<proteinExistence type="predicted"/>
<accession>A0ACC3MM26</accession>
<dbReference type="EMBL" id="JAUTXU010000219">
    <property type="protein sequence ID" value="KAK3697834.1"/>
    <property type="molecule type" value="Genomic_DNA"/>
</dbReference>
<name>A0ACC3MM26_9PEZI</name>
<sequence length="191" mass="21440">METINFERPATQPEVHKIIMKIFTTHCPATDLKEELERTLSRSLPDVQWDVTARRFFLNLPLYGRHDGAWKIIGDSTIVDVAASGPRVRELITEAHMAVARRVRLARENPMMKFNSFTTTTGIGVEGTVLDDEPPRYTAEAATTSRPTEDSSSIPGEESDATIEALAMEHTLRVRDRRVGACGRFFHSGRD</sequence>
<gene>
    <name evidence="1" type="ORF">LTR37_017225</name>
</gene>
<organism evidence="1 2">
    <name type="scientific">Vermiconidia calcicola</name>
    <dbReference type="NCBI Taxonomy" id="1690605"/>
    <lineage>
        <taxon>Eukaryota</taxon>
        <taxon>Fungi</taxon>
        <taxon>Dikarya</taxon>
        <taxon>Ascomycota</taxon>
        <taxon>Pezizomycotina</taxon>
        <taxon>Dothideomycetes</taxon>
        <taxon>Dothideomycetidae</taxon>
        <taxon>Mycosphaerellales</taxon>
        <taxon>Extremaceae</taxon>
        <taxon>Vermiconidia</taxon>
    </lineage>
</organism>